<comment type="pathway">
    <text evidence="1">Protein modification; protein glycosylation.</text>
</comment>
<evidence type="ECO:0000256" key="1">
    <source>
        <dbReference type="ARBA" id="ARBA00004922"/>
    </source>
</evidence>
<dbReference type="PROSITE" id="PS50005">
    <property type="entry name" value="TPR"/>
    <property type="match status" value="2"/>
</dbReference>
<sequence length="794" mass="86335">MPAPHRRQLPRPAPPDPAARAAAEAALRARIGQAPTQPQPWQQLALLLAETGRPAEAADAFAEAVRLGASAAAIALPHALALEAAGRREDAIATARATLDRRPKDFPLTNLLGVLLKRAGRLAEAATAFEAAKRLEPRNASPWNNLGNTLHLAGDFAGAAAAYAGAARIEPRNAEFWRLQGRSLAAAGEADAARRCLDRALLVDPRNLEAGLQLSGLLLQAGDNDQARALLDRLASMHPGHPGIGVMRARLAWRAGEIEAARSGFAAVLAAAPGHAQAAILLSRLHGDGERAAANQVLRDALAHRPADAELSAELIDSLARSRYGSETAHIEEAYALAVAHMDRHRDRIAEDARPLRTIFQRCLDEARLAATGALPDLARRWLADGRIAPLHYELGQVATIEDRIRILEWHRAWGVRAARGVVPVAPLAMPALATGRKIRIGFMSSDLRNHPVSYFALPLLMEHDRDRFEVFCYSFYEGERDAVQARIEPSVHAFRWWPRRPDQQVAEGIAADGLDILFELGGSTAMNKLEVMARRPARIGASWLGYPHSAGLEAIDYILVDPHLAPTDPRLLIERPFEMPESWVALGPLGFGPEPILPGLPEDRAGRVTFGTMNNPYKVTAACLDAWAAVLREVSSSRFLFVRPEGNAAPFQANARAAFAARDVDPDRIAFVGVRGRHLQHYNEIDIALDSLPHVGGTTTCETLWMGVPVVTLAGPGFPERLSHSNLINTGLPDLSTNSVADYVARAADLACDRALRLRLRHSLRDLIRARPLGQPGRFTRHFYAKVEEVVRA</sequence>
<dbReference type="EMBL" id="JAGIYZ010000016">
    <property type="protein sequence ID" value="MBP0465548.1"/>
    <property type="molecule type" value="Genomic_DNA"/>
</dbReference>
<dbReference type="InterPro" id="IPR011990">
    <property type="entry name" value="TPR-like_helical_dom_sf"/>
</dbReference>
<reference evidence="11 12" key="1">
    <citation type="submission" date="2021-03" db="EMBL/GenBank/DDBJ databases">
        <authorList>
            <person name="So Y."/>
        </authorList>
    </citation>
    <scope>NUCLEOTIDE SEQUENCE [LARGE SCALE GENOMIC DNA]</scope>
    <source>
        <strain evidence="11 12">PWR1</strain>
    </source>
</reference>
<dbReference type="SUPFAM" id="SSF53756">
    <property type="entry name" value="UDP-Glycosyltransferase/glycogen phosphorylase"/>
    <property type="match status" value="1"/>
</dbReference>
<dbReference type="EC" id="2.4.1.255" evidence="3"/>
<feature type="region of interest" description="Disordered" evidence="9">
    <location>
        <begin position="1"/>
        <end position="25"/>
    </location>
</feature>
<evidence type="ECO:0000256" key="9">
    <source>
        <dbReference type="SAM" id="MobiDB-lite"/>
    </source>
</evidence>
<comment type="similarity">
    <text evidence="2">Belongs to the glycosyltransferase 41 family. O-GlcNAc transferase subfamily.</text>
</comment>
<feature type="domain" description="O-GlcNAc transferase C-terminal" evidence="10">
    <location>
        <begin position="600"/>
        <end position="766"/>
    </location>
</feature>
<comment type="caution">
    <text evidence="11">The sequence shown here is derived from an EMBL/GenBank/DDBJ whole genome shotgun (WGS) entry which is preliminary data.</text>
</comment>
<feature type="repeat" description="TPR" evidence="8">
    <location>
        <begin position="140"/>
        <end position="173"/>
    </location>
</feature>
<dbReference type="InterPro" id="IPR019734">
    <property type="entry name" value="TPR_rpt"/>
</dbReference>
<feature type="domain" description="O-GlcNAc transferase C-terminal" evidence="10">
    <location>
        <begin position="434"/>
        <end position="568"/>
    </location>
</feature>
<accession>A0ABS4AW14</accession>
<keyword evidence="4" id="KW-0328">Glycosyltransferase</keyword>
<evidence type="ECO:0000256" key="5">
    <source>
        <dbReference type="ARBA" id="ARBA00022679"/>
    </source>
</evidence>
<dbReference type="Gene3D" id="3.40.50.2000">
    <property type="entry name" value="Glycogen Phosphorylase B"/>
    <property type="match status" value="1"/>
</dbReference>
<keyword evidence="7 8" id="KW-0802">TPR repeat</keyword>
<keyword evidence="6" id="KW-0677">Repeat</keyword>
<proteinExistence type="inferred from homology"/>
<evidence type="ECO:0000256" key="7">
    <source>
        <dbReference type="ARBA" id="ARBA00022803"/>
    </source>
</evidence>
<dbReference type="Pfam" id="PF14559">
    <property type="entry name" value="TPR_19"/>
    <property type="match status" value="2"/>
</dbReference>
<feature type="repeat" description="TPR" evidence="8">
    <location>
        <begin position="174"/>
        <end position="207"/>
    </location>
</feature>
<evidence type="ECO:0000313" key="12">
    <source>
        <dbReference type="Proteomes" id="UP000680815"/>
    </source>
</evidence>
<dbReference type="SUPFAM" id="SSF48452">
    <property type="entry name" value="TPR-like"/>
    <property type="match status" value="2"/>
</dbReference>
<evidence type="ECO:0000256" key="2">
    <source>
        <dbReference type="ARBA" id="ARBA00005386"/>
    </source>
</evidence>
<organism evidence="11 12">
    <name type="scientific">Roseomonas nitratireducens</name>
    <dbReference type="NCBI Taxonomy" id="2820810"/>
    <lineage>
        <taxon>Bacteria</taxon>
        <taxon>Pseudomonadati</taxon>
        <taxon>Pseudomonadota</taxon>
        <taxon>Alphaproteobacteria</taxon>
        <taxon>Acetobacterales</taxon>
        <taxon>Roseomonadaceae</taxon>
        <taxon>Roseomonas</taxon>
    </lineage>
</organism>
<dbReference type="Proteomes" id="UP000680815">
    <property type="component" value="Unassembled WGS sequence"/>
</dbReference>
<name>A0ABS4AW14_9PROT</name>
<dbReference type="InterPro" id="IPR051939">
    <property type="entry name" value="Glycosyltr_41/O-GlcNAc_trsf"/>
</dbReference>
<evidence type="ECO:0000256" key="6">
    <source>
        <dbReference type="ARBA" id="ARBA00022737"/>
    </source>
</evidence>
<dbReference type="Pfam" id="PF13844">
    <property type="entry name" value="Glyco_transf_41"/>
    <property type="match status" value="2"/>
</dbReference>
<gene>
    <name evidence="11" type="ORF">J5Y09_16605</name>
</gene>
<dbReference type="Gene3D" id="3.40.50.11380">
    <property type="match status" value="1"/>
</dbReference>
<keyword evidence="5" id="KW-0808">Transferase</keyword>
<evidence type="ECO:0000259" key="10">
    <source>
        <dbReference type="Pfam" id="PF13844"/>
    </source>
</evidence>
<dbReference type="PANTHER" id="PTHR44835">
    <property type="entry name" value="UDP-N-ACETYLGLUCOSAMINE--PEPTIDE N-ACETYLGLUCOSAMINYLTRANSFERASE SPINDLY-RELATED"/>
    <property type="match status" value="1"/>
</dbReference>
<dbReference type="InterPro" id="IPR029489">
    <property type="entry name" value="OGT/SEC/SPY_C"/>
</dbReference>
<dbReference type="SMART" id="SM00028">
    <property type="entry name" value="TPR"/>
    <property type="match status" value="4"/>
</dbReference>
<dbReference type="RefSeq" id="WP_209352929.1">
    <property type="nucleotide sequence ID" value="NZ_JAGIYZ010000016.1"/>
</dbReference>
<dbReference type="Pfam" id="PF13432">
    <property type="entry name" value="TPR_16"/>
    <property type="match status" value="1"/>
</dbReference>
<evidence type="ECO:0000256" key="8">
    <source>
        <dbReference type="PROSITE-ProRule" id="PRU00339"/>
    </source>
</evidence>
<keyword evidence="12" id="KW-1185">Reference proteome</keyword>
<dbReference type="Gene3D" id="1.25.40.10">
    <property type="entry name" value="Tetratricopeptide repeat domain"/>
    <property type="match status" value="1"/>
</dbReference>
<protein>
    <recommendedName>
        <fullName evidence="3">protein O-GlcNAc transferase</fullName>
        <ecNumber evidence="3">2.4.1.255</ecNumber>
    </recommendedName>
</protein>
<evidence type="ECO:0000256" key="3">
    <source>
        <dbReference type="ARBA" id="ARBA00011970"/>
    </source>
</evidence>
<dbReference type="PANTHER" id="PTHR44835:SF1">
    <property type="entry name" value="PROTEIN O-GLCNAC TRANSFERASE"/>
    <property type="match status" value="1"/>
</dbReference>
<evidence type="ECO:0000313" key="11">
    <source>
        <dbReference type="EMBL" id="MBP0465548.1"/>
    </source>
</evidence>
<evidence type="ECO:0000256" key="4">
    <source>
        <dbReference type="ARBA" id="ARBA00022676"/>
    </source>
</evidence>